<name>A0A8C4SU92_ERPCA</name>
<organism evidence="13 14">
    <name type="scientific">Erpetoichthys calabaricus</name>
    <name type="common">Rope fish</name>
    <name type="synonym">Calamoichthys calabaricus</name>
    <dbReference type="NCBI Taxonomy" id="27687"/>
    <lineage>
        <taxon>Eukaryota</taxon>
        <taxon>Metazoa</taxon>
        <taxon>Chordata</taxon>
        <taxon>Craniata</taxon>
        <taxon>Vertebrata</taxon>
        <taxon>Euteleostomi</taxon>
        <taxon>Actinopterygii</taxon>
        <taxon>Polypteriformes</taxon>
        <taxon>Polypteridae</taxon>
        <taxon>Erpetoichthys</taxon>
    </lineage>
</organism>
<dbReference type="PRINTS" id="PR00241">
    <property type="entry name" value="ANGIOTENSINR"/>
</dbReference>
<evidence type="ECO:0000256" key="6">
    <source>
        <dbReference type="ARBA" id="ARBA00023157"/>
    </source>
</evidence>
<feature type="transmembrane region" description="Helical" evidence="11">
    <location>
        <begin position="45"/>
        <end position="68"/>
    </location>
</feature>
<dbReference type="InterPro" id="IPR050119">
    <property type="entry name" value="CCR1-9-like"/>
</dbReference>
<feature type="transmembrane region" description="Helical" evidence="11">
    <location>
        <begin position="202"/>
        <end position="219"/>
    </location>
</feature>
<dbReference type="GeneTree" id="ENSGT01130000278303"/>
<evidence type="ECO:0000313" key="13">
    <source>
        <dbReference type="Ensembl" id="ENSECRP00000022243.1"/>
    </source>
</evidence>
<dbReference type="AlphaFoldDB" id="A0A8C4SU92"/>
<keyword evidence="9" id="KW-0807">Transducer</keyword>
<evidence type="ECO:0000256" key="1">
    <source>
        <dbReference type="ARBA" id="ARBA00004141"/>
    </source>
</evidence>
<dbReference type="InterPro" id="IPR000248">
    <property type="entry name" value="ATII_rcpt"/>
</dbReference>
<dbReference type="Proteomes" id="UP000694620">
    <property type="component" value="Chromosome 12"/>
</dbReference>
<dbReference type="PRINTS" id="PR00635">
    <property type="entry name" value="ANGIOTENSN1R"/>
</dbReference>
<feature type="transmembrane region" description="Helical" evidence="11">
    <location>
        <begin position="109"/>
        <end position="133"/>
    </location>
</feature>
<evidence type="ECO:0000256" key="2">
    <source>
        <dbReference type="ARBA" id="ARBA00022692"/>
    </source>
</evidence>
<keyword evidence="4 11" id="KW-0297">G-protein coupled receptor</keyword>
<dbReference type="InterPro" id="IPR017452">
    <property type="entry name" value="GPCR_Rhodpsn_7TM"/>
</dbReference>
<dbReference type="GO" id="GO:0019229">
    <property type="term" value="P:regulation of vasoconstriction"/>
    <property type="evidence" value="ECO:0007669"/>
    <property type="project" value="UniProtKB-UniRule"/>
</dbReference>
<dbReference type="PANTHER" id="PTHR10489">
    <property type="entry name" value="CELL ADHESION MOLECULE"/>
    <property type="match status" value="1"/>
</dbReference>
<comment type="similarity">
    <text evidence="11">Belongs to the G-protein coupled receptor 1 family.</text>
</comment>
<dbReference type="GO" id="GO:0019722">
    <property type="term" value="P:calcium-mediated signaling"/>
    <property type="evidence" value="ECO:0007669"/>
    <property type="project" value="TreeGrafter"/>
</dbReference>
<keyword evidence="14" id="KW-1185">Reference proteome</keyword>
<dbReference type="InterPro" id="IPR000190">
    <property type="entry name" value="ATII_AT1_rcpt"/>
</dbReference>
<dbReference type="InterPro" id="IPR000276">
    <property type="entry name" value="GPCR_Rhodpsn"/>
</dbReference>
<dbReference type="GO" id="GO:0007204">
    <property type="term" value="P:positive regulation of cytosolic calcium ion concentration"/>
    <property type="evidence" value="ECO:0007669"/>
    <property type="project" value="TreeGrafter"/>
</dbReference>
<evidence type="ECO:0000313" key="14">
    <source>
        <dbReference type="Proteomes" id="UP000694620"/>
    </source>
</evidence>
<gene>
    <name evidence="13" type="primary">AGTR2</name>
</gene>
<keyword evidence="6" id="KW-1015">Disulfide bond</keyword>
<evidence type="ECO:0000256" key="11">
    <source>
        <dbReference type="RuleBase" id="RU368058"/>
    </source>
</evidence>
<dbReference type="SUPFAM" id="SSF81321">
    <property type="entry name" value="Family A G protein-coupled receptor-like"/>
    <property type="match status" value="1"/>
</dbReference>
<dbReference type="GO" id="GO:0001596">
    <property type="term" value="F:angiotensin type I receptor activity"/>
    <property type="evidence" value="ECO:0007669"/>
    <property type="project" value="UniProtKB-UniRule"/>
</dbReference>
<dbReference type="PRINTS" id="PR00237">
    <property type="entry name" value="GPCRRHODOPSN"/>
</dbReference>
<dbReference type="GO" id="GO:0016493">
    <property type="term" value="F:C-C chemokine receptor activity"/>
    <property type="evidence" value="ECO:0007669"/>
    <property type="project" value="TreeGrafter"/>
</dbReference>
<feature type="transmembrane region" description="Helical" evidence="11">
    <location>
        <begin position="239"/>
        <end position="263"/>
    </location>
</feature>
<evidence type="ECO:0000256" key="5">
    <source>
        <dbReference type="ARBA" id="ARBA00023136"/>
    </source>
</evidence>
<comment type="function">
    <text evidence="11">Receptor for angiotensin II, a vasoconstricting peptide, which acts as a key regulator of blood pressure and sodium retention by the kidney. The activated receptor in turn couples to G-alpha proteins G(q) and thus activates phospholipase C and increases the cytosolic Ca(2+) concentrations, which in turn triggers cellular responses such as stimulation of protein kinase C.</text>
</comment>
<dbReference type="GO" id="GO:0006955">
    <property type="term" value="P:immune response"/>
    <property type="evidence" value="ECO:0007669"/>
    <property type="project" value="TreeGrafter"/>
</dbReference>
<protein>
    <recommendedName>
        <fullName evidence="11">Type-1 angiotensin II receptor</fullName>
    </recommendedName>
</protein>
<evidence type="ECO:0000256" key="7">
    <source>
        <dbReference type="ARBA" id="ARBA00023170"/>
    </source>
</evidence>
<reference evidence="13" key="3">
    <citation type="submission" date="2025-09" db="UniProtKB">
        <authorList>
            <consortium name="Ensembl"/>
        </authorList>
    </citation>
    <scope>IDENTIFICATION</scope>
</reference>
<feature type="transmembrane region" description="Helical" evidence="11">
    <location>
        <begin position="145"/>
        <end position="166"/>
    </location>
</feature>
<keyword evidence="5 11" id="KW-0472">Membrane</keyword>
<dbReference type="Pfam" id="PF00001">
    <property type="entry name" value="7tm_1"/>
    <property type="match status" value="1"/>
</dbReference>
<feature type="transmembrane region" description="Helical" evidence="11">
    <location>
        <begin position="283"/>
        <end position="305"/>
    </location>
</feature>
<dbReference type="Gene3D" id="1.20.1070.10">
    <property type="entry name" value="Rhodopsin 7-helix transmembrane proteins"/>
    <property type="match status" value="1"/>
</dbReference>
<comment type="subcellular location">
    <subcellularLocation>
        <location evidence="11">Cell membrane</location>
        <topology evidence="11">Multi-pass membrane protein</topology>
    </subcellularLocation>
    <subcellularLocation>
        <location evidence="1">Membrane</location>
        <topology evidence="1">Multi-pass membrane protein</topology>
    </subcellularLocation>
</comment>
<feature type="domain" description="G-protein coupled receptors family 1 profile" evidence="12">
    <location>
        <begin position="61"/>
        <end position="302"/>
    </location>
</feature>
<dbReference type="GO" id="GO:0009897">
    <property type="term" value="C:external side of plasma membrane"/>
    <property type="evidence" value="ECO:0007669"/>
    <property type="project" value="TreeGrafter"/>
</dbReference>
<evidence type="ECO:0000256" key="9">
    <source>
        <dbReference type="ARBA" id="ARBA00023224"/>
    </source>
</evidence>
<evidence type="ECO:0000259" key="12">
    <source>
        <dbReference type="PROSITE" id="PS50262"/>
    </source>
</evidence>
<comment type="function">
    <text evidence="10">Receptor for angiotensin II, a vasoconstricting peptide, which acts as a key regulator of blood pressure and sodium retention by the kidney. The activated receptor in turn couples to G-alpha proteins G(q) (GNAQ, GNA11, GNA14 or GNA15) and thus activates phospholipase C and increases the cytosolic Ca(2+) concentrations, which in turn triggers cellular responses such as stimulation of protein kinase C.</text>
</comment>
<keyword evidence="11" id="KW-1003">Cell membrane</keyword>
<evidence type="ECO:0000256" key="4">
    <source>
        <dbReference type="ARBA" id="ARBA00023040"/>
    </source>
</evidence>
<evidence type="ECO:0000256" key="3">
    <source>
        <dbReference type="ARBA" id="ARBA00022989"/>
    </source>
</evidence>
<dbReference type="GO" id="GO:0004945">
    <property type="term" value="F:angiotensin type II receptor activity"/>
    <property type="evidence" value="ECO:0007669"/>
    <property type="project" value="UniProtKB-UniRule"/>
</dbReference>
<dbReference type="PANTHER" id="PTHR10489:SF952">
    <property type="entry name" value="TYPE-2 ANGIOTENSIN II RECEPTOR"/>
    <property type="match status" value="1"/>
</dbReference>
<feature type="transmembrane region" description="Helical" evidence="11">
    <location>
        <begin position="80"/>
        <end position="103"/>
    </location>
</feature>
<dbReference type="Ensembl" id="ENSECRT00000022716.1">
    <property type="protein sequence ID" value="ENSECRP00000022243.1"/>
    <property type="gene ID" value="ENSECRG00000014980.1"/>
</dbReference>
<dbReference type="GO" id="GO:0019957">
    <property type="term" value="F:C-C chemokine binding"/>
    <property type="evidence" value="ECO:0007669"/>
    <property type="project" value="TreeGrafter"/>
</dbReference>
<keyword evidence="7" id="KW-0675">Receptor</keyword>
<dbReference type="PROSITE" id="PS50262">
    <property type="entry name" value="G_PROTEIN_RECEP_F1_2"/>
    <property type="match status" value="1"/>
</dbReference>
<proteinExistence type="inferred from homology"/>
<sequence>MATISNCSSHATVEQMNISFSNSCFEKRSPEKSCDSVLLYDFHSFLIPTIYDTIFVVGFIGNTIIIVFRCLKVSRKTVAITYILNLAIADLLFLLSLPLWAVYYNWTFGTFLCKICGAVLSVNLYASIFFITCMSSQSRRSLCQAEIITMMVWSLAFFSTLPTIYFRNTYYLEKYKVTACIIDFPQDDFPAWSDALGLMKNMLGFLVPFSIFISCRIGIEKYLLKTPYLEINKHKRDKVLWMVLAVVLAFFICWFPFHILTFLDVLTMLNLITSCKTAVIDTLMPLTLCVAFANSSVYPLLYCFVGNDFFKMFIISVSFQTYKPASRCFKFTVNILNKKCILTIPNKMDLTTQALGNMESVHVKHIASVLSSTQEHLLIE</sequence>
<dbReference type="GO" id="GO:0030593">
    <property type="term" value="P:neutrophil chemotaxis"/>
    <property type="evidence" value="ECO:0007669"/>
    <property type="project" value="TreeGrafter"/>
</dbReference>
<keyword evidence="3 11" id="KW-1133">Transmembrane helix</keyword>
<evidence type="ECO:0000256" key="10">
    <source>
        <dbReference type="ARBA" id="ARBA00046119"/>
    </source>
</evidence>
<evidence type="ECO:0000256" key="8">
    <source>
        <dbReference type="ARBA" id="ARBA00023180"/>
    </source>
</evidence>
<reference evidence="13" key="2">
    <citation type="submission" date="2025-08" db="UniProtKB">
        <authorList>
            <consortium name="Ensembl"/>
        </authorList>
    </citation>
    <scope>IDENTIFICATION</scope>
</reference>
<keyword evidence="8" id="KW-0325">Glycoprotein</keyword>
<keyword evidence="2 11" id="KW-0812">Transmembrane</keyword>
<reference evidence="13" key="1">
    <citation type="submission" date="2021-06" db="EMBL/GenBank/DDBJ databases">
        <authorList>
            <consortium name="Wellcome Sanger Institute Data Sharing"/>
        </authorList>
    </citation>
    <scope>NUCLEOTIDE SEQUENCE [LARGE SCALE GENOMIC DNA]</scope>
</reference>
<accession>A0A8C4SU92</accession>